<dbReference type="Proteomes" id="UP000295270">
    <property type="component" value="Unassembled WGS sequence"/>
</dbReference>
<keyword evidence="4" id="KW-1185">Reference proteome</keyword>
<evidence type="ECO:0000313" key="2">
    <source>
        <dbReference type="EMBL" id="TCN58914.1"/>
    </source>
</evidence>
<feature type="transmembrane region" description="Helical" evidence="1">
    <location>
        <begin position="44"/>
        <end position="66"/>
    </location>
</feature>
<evidence type="ECO:0000313" key="5">
    <source>
        <dbReference type="Proteomes" id="UP000298340"/>
    </source>
</evidence>
<name>A0A4Y7UDN2_9FLAO</name>
<keyword evidence="1" id="KW-0812">Transmembrane</keyword>
<feature type="transmembrane region" description="Helical" evidence="1">
    <location>
        <begin position="20"/>
        <end position="38"/>
    </location>
</feature>
<organism evidence="3 5">
    <name type="scientific">Flavobacterium circumlabens</name>
    <dbReference type="NCBI Taxonomy" id="2133765"/>
    <lineage>
        <taxon>Bacteria</taxon>
        <taxon>Pseudomonadati</taxon>
        <taxon>Bacteroidota</taxon>
        <taxon>Flavobacteriia</taxon>
        <taxon>Flavobacteriales</taxon>
        <taxon>Flavobacteriaceae</taxon>
        <taxon>Flavobacterium</taxon>
    </lineage>
</organism>
<dbReference type="Proteomes" id="UP000298340">
    <property type="component" value="Unassembled WGS sequence"/>
</dbReference>
<accession>A0A4Y7UDN2</accession>
<evidence type="ECO:0000256" key="1">
    <source>
        <dbReference type="SAM" id="Phobius"/>
    </source>
</evidence>
<sequence>MKKFFFGIYKNLTEFFDKYFIALTVLIGITCLISGIYFGNEKDWLYKLLYTIGSISLTSGIFAGIAKSNQFTEIYKKIFREIIYGTEHLENRNDLEKIWDNVTKTLSHKKFQRISTLMNSNIKKYFLPLEHDYYYNDFSVDINIEFCEENDDYIIVTEETKFKIICDDENLEINTTHKVSLKTDPSHRELTKCKINLILDDVIQKDLEFKLTHEKNFLVGAYQKDLNGKKSYSIVRKDEKKYSLQYNPIKKQLAAWIYNNCRVDITYPKGLFIDFSGLGTLNDFKIDHKNTNTHNRLKAEYKGLIYKNQGFFIFFRKI</sequence>
<reference evidence="3 5" key="2">
    <citation type="journal article" date="2018" name="Syst. Appl. Microbiol.">
        <title>Flavobacterium circumlabens sp. nov. and Flavobacterium cupreum sp. nov., two psychrotrophic species isolated from Antarctic environmental samples.</title>
        <authorList>
            <person name="Kralova S."/>
            <person name="Busse H.J."/>
            <person name="Svec P."/>
            <person name="Maslanova I."/>
            <person name="Stankova E."/>
            <person name="Bartak M."/>
            <person name="Sedlacek I."/>
        </authorList>
    </citation>
    <scope>NUCLEOTIDE SEQUENCE [LARGE SCALE GENOMIC DNA]</scope>
    <source>
        <strain evidence="3 5">CCM 8828</strain>
    </source>
</reference>
<comment type="caution">
    <text evidence="3">The sequence shown here is derived from an EMBL/GenBank/DDBJ whole genome shotgun (WGS) entry which is preliminary data.</text>
</comment>
<keyword evidence="1" id="KW-1133">Transmembrane helix</keyword>
<reference evidence="2 4" key="1">
    <citation type="journal article" date="2015" name="Stand. Genomic Sci.">
        <title>Genomic Encyclopedia of Bacterial and Archaeal Type Strains, Phase III: the genomes of soil and plant-associated and newly described type strains.</title>
        <authorList>
            <person name="Whitman W.B."/>
            <person name="Woyke T."/>
            <person name="Klenk H.P."/>
            <person name="Zhou Y."/>
            <person name="Lilburn T.G."/>
            <person name="Beck B.J."/>
            <person name="De Vos P."/>
            <person name="Vandamme P."/>
            <person name="Eisen J.A."/>
            <person name="Garrity G."/>
            <person name="Hugenholtz P."/>
            <person name="Kyrpides N.C."/>
        </authorList>
    </citation>
    <scope>NUCLEOTIDE SEQUENCE [LARGE SCALE GENOMIC DNA]</scope>
    <source>
        <strain evidence="2 4">P5626</strain>
    </source>
</reference>
<evidence type="ECO:0000313" key="3">
    <source>
        <dbReference type="EMBL" id="TEB44321.1"/>
    </source>
</evidence>
<dbReference type="EMBL" id="QWDN01000003">
    <property type="protein sequence ID" value="TEB44321.1"/>
    <property type="molecule type" value="Genomic_DNA"/>
</dbReference>
<keyword evidence="1" id="KW-0472">Membrane</keyword>
<dbReference type="AlphaFoldDB" id="A0A4Y7UDN2"/>
<evidence type="ECO:0000313" key="4">
    <source>
        <dbReference type="Proteomes" id="UP000295270"/>
    </source>
</evidence>
<dbReference type="RefSeq" id="WP_132035096.1">
    <property type="nucleotide sequence ID" value="NZ_QWDN01000003.1"/>
</dbReference>
<dbReference type="EMBL" id="SLWA01000003">
    <property type="protein sequence ID" value="TCN58914.1"/>
    <property type="molecule type" value="Genomic_DNA"/>
</dbReference>
<dbReference type="OrthoDB" id="1351085at2"/>
<gene>
    <name evidence="3" type="ORF">D0809_11225</name>
    <name evidence="2" type="ORF">EV142_103361</name>
</gene>
<proteinExistence type="predicted"/>
<protein>
    <submittedName>
        <fullName evidence="3">Uncharacterized protein</fullName>
    </submittedName>
</protein>
<reference evidence="2" key="3">
    <citation type="submission" date="2019-03" db="EMBL/GenBank/DDBJ databases">
        <authorList>
            <person name="Whitman W."/>
            <person name="Huntemann M."/>
            <person name="Clum A."/>
            <person name="Pillay M."/>
            <person name="Palaniappan K."/>
            <person name="Varghese N."/>
            <person name="Mikhailova N."/>
            <person name="Stamatis D."/>
            <person name="Reddy T."/>
            <person name="Daum C."/>
            <person name="Shapiro N."/>
            <person name="Ivanova N."/>
            <person name="Kyrpides N."/>
            <person name="Woyke T."/>
        </authorList>
    </citation>
    <scope>NUCLEOTIDE SEQUENCE</scope>
    <source>
        <strain evidence="2">P5626</strain>
    </source>
</reference>